<accession>A0A0B6XVU0</accession>
<name>A0A0B6XVU0_9EUPU</name>
<dbReference type="AlphaFoldDB" id="A0A0B6XVU0"/>
<sequence length="72" mass="8363">MSAKKMRNLGGGEHPNQTNQRRLFRIRQPQADSEKRFDIENISTFKRIPSFLPEDFVTRRPLMGACCACMPH</sequence>
<feature type="non-terminal residue" evidence="2">
    <location>
        <position position="72"/>
    </location>
</feature>
<dbReference type="EMBL" id="HACG01000791">
    <property type="protein sequence ID" value="CEK47656.1"/>
    <property type="molecule type" value="Transcribed_RNA"/>
</dbReference>
<reference evidence="2" key="1">
    <citation type="submission" date="2014-12" db="EMBL/GenBank/DDBJ databases">
        <title>Insight into the proteome of Arion vulgaris.</title>
        <authorList>
            <person name="Aradska J."/>
            <person name="Bulat T."/>
            <person name="Smidak R."/>
            <person name="Sarate P."/>
            <person name="Gangsoo J."/>
            <person name="Sialana F."/>
            <person name="Bilban M."/>
            <person name="Lubec G."/>
        </authorList>
    </citation>
    <scope>NUCLEOTIDE SEQUENCE</scope>
    <source>
        <tissue evidence="2">Skin</tissue>
    </source>
</reference>
<organism evidence="2">
    <name type="scientific">Arion vulgaris</name>
    <dbReference type="NCBI Taxonomy" id="1028688"/>
    <lineage>
        <taxon>Eukaryota</taxon>
        <taxon>Metazoa</taxon>
        <taxon>Spiralia</taxon>
        <taxon>Lophotrochozoa</taxon>
        <taxon>Mollusca</taxon>
        <taxon>Gastropoda</taxon>
        <taxon>Heterobranchia</taxon>
        <taxon>Euthyneura</taxon>
        <taxon>Panpulmonata</taxon>
        <taxon>Eupulmonata</taxon>
        <taxon>Stylommatophora</taxon>
        <taxon>Helicina</taxon>
        <taxon>Arionoidea</taxon>
        <taxon>Arionidae</taxon>
        <taxon>Arion</taxon>
    </lineage>
</organism>
<evidence type="ECO:0000313" key="2">
    <source>
        <dbReference type="EMBL" id="CEK47656.1"/>
    </source>
</evidence>
<evidence type="ECO:0000256" key="1">
    <source>
        <dbReference type="SAM" id="MobiDB-lite"/>
    </source>
</evidence>
<protein>
    <submittedName>
        <fullName evidence="2">Uncharacterized protein</fullName>
    </submittedName>
</protein>
<gene>
    <name evidence="2" type="primary">ORF1866</name>
</gene>
<feature type="region of interest" description="Disordered" evidence="1">
    <location>
        <begin position="1"/>
        <end position="23"/>
    </location>
</feature>
<proteinExistence type="predicted"/>